<dbReference type="OrthoDB" id="8909820at2"/>
<feature type="compositionally biased region" description="Low complexity" evidence="1">
    <location>
        <begin position="110"/>
        <end position="125"/>
    </location>
</feature>
<evidence type="ECO:0008006" key="4">
    <source>
        <dbReference type="Google" id="ProtNLM"/>
    </source>
</evidence>
<gene>
    <name evidence="2" type="ORF">AWB78_03945</name>
</gene>
<feature type="region of interest" description="Disordered" evidence="1">
    <location>
        <begin position="64"/>
        <end position="164"/>
    </location>
</feature>
<dbReference type="AlphaFoldDB" id="A0A158CH90"/>
<evidence type="ECO:0000256" key="1">
    <source>
        <dbReference type="SAM" id="MobiDB-lite"/>
    </source>
</evidence>
<proteinExistence type="predicted"/>
<name>A0A158CH90_9BURK</name>
<organism evidence="2 3">
    <name type="scientific">Caballeronia calidae</name>
    <dbReference type="NCBI Taxonomy" id="1777139"/>
    <lineage>
        <taxon>Bacteria</taxon>
        <taxon>Pseudomonadati</taxon>
        <taxon>Pseudomonadota</taxon>
        <taxon>Betaproteobacteria</taxon>
        <taxon>Burkholderiales</taxon>
        <taxon>Burkholderiaceae</taxon>
        <taxon>Caballeronia</taxon>
    </lineage>
</organism>
<dbReference type="Proteomes" id="UP000071859">
    <property type="component" value="Unassembled WGS sequence"/>
</dbReference>
<keyword evidence="3" id="KW-1185">Reference proteome</keyword>
<feature type="compositionally biased region" description="Basic and acidic residues" evidence="1">
    <location>
        <begin position="97"/>
        <end position="109"/>
    </location>
</feature>
<protein>
    <recommendedName>
        <fullName evidence="4">DUF2934 domain-containing protein</fullName>
    </recommendedName>
</protein>
<accession>A0A158CH90</accession>
<dbReference type="EMBL" id="FCOX02000020">
    <property type="protein sequence ID" value="SAK81743.1"/>
    <property type="molecule type" value="Genomic_DNA"/>
</dbReference>
<evidence type="ECO:0000313" key="2">
    <source>
        <dbReference type="EMBL" id="SAK81743.1"/>
    </source>
</evidence>
<dbReference type="RefSeq" id="WP_062607161.1">
    <property type="nucleotide sequence ID" value="NZ_FCOX02000020.1"/>
</dbReference>
<evidence type="ECO:0000313" key="3">
    <source>
        <dbReference type="Proteomes" id="UP000071859"/>
    </source>
</evidence>
<comment type="caution">
    <text evidence="2">The sequence shown here is derived from an EMBL/GenBank/DDBJ whole genome shotgun (WGS) entry which is preliminary data.</text>
</comment>
<dbReference type="InterPro" id="IPR021327">
    <property type="entry name" value="DUF2934"/>
</dbReference>
<reference evidence="2" key="1">
    <citation type="submission" date="2016-01" db="EMBL/GenBank/DDBJ databases">
        <authorList>
            <person name="Peeters C."/>
        </authorList>
    </citation>
    <scope>NUCLEOTIDE SEQUENCE</scope>
    <source>
        <strain evidence="2">LMG 29321</strain>
    </source>
</reference>
<feature type="compositionally biased region" description="Low complexity" evidence="1">
    <location>
        <begin position="137"/>
        <end position="146"/>
    </location>
</feature>
<dbReference type="Pfam" id="PF11154">
    <property type="entry name" value="DUF2934"/>
    <property type="match status" value="1"/>
</dbReference>
<sequence>MQSTSNPVRSEESIRFRAYLLWEADGRQHGRDDHYWCEAIAQIQGERTAPLGHSPAIVSKAPRVKKVPKDDSGVAVKKAKKAKATLEGKSGAAEAGNEVKAKGDKKASTKEAAAAAEKSAIVGEPKSAKKTKKAEGAAKAPETVLARAKKPRKALPAEGESPSQ</sequence>